<evidence type="ECO:0000313" key="6">
    <source>
        <dbReference type="Proteomes" id="UP001057375"/>
    </source>
</evidence>
<evidence type="ECO:0000256" key="2">
    <source>
        <dbReference type="ARBA" id="ARBA00022980"/>
    </source>
</evidence>
<name>A0ABQ5KWE6_9EUKA</name>
<dbReference type="Pfam" id="PF01781">
    <property type="entry name" value="Ribosomal_L38e"/>
    <property type="match status" value="1"/>
</dbReference>
<dbReference type="PANTHER" id="PTHR10965:SF0">
    <property type="entry name" value="LARGE RIBOSOMAL SUBUNIT PROTEIN EL38"/>
    <property type="match status" value="1"/>
</dbReference>
<dbReference type="EMBL" id="BQXS01011297">
    <property type="protein sequence ID" value="GKT36762.1"/>
    <property type="molecule type" value="Genomic_DNA"/>
</dbReference>
<dbReference type="InterPro" id="IPR038464">
    <property type="entry name" value="Ribosomal_eL38_sf"/>
</dbReference>
<gene>
    <name evidence="5" type="ORF">ADUPG1_009667</name>
</gene>
<evidence type="ECO:0000256" key="1">
    <source>
        <dbReference type="ARBA" id="ARBA00007803"/>
    </source>
</evidence>
<reference evidence="5" key="1">
    <citation type="submission" date="2022-03" db="EMBL/GenBank/DDBJ databases">
        <title>Draft genome sequence of Aduncisulcus paluster, a free-living microaerophilic Fornicata.</title>
        <authorList>
            <person name="Yuyama I."/>
            <person name="Kume K."/>
            <person name="Tamura T."/>
            <person name="Inagaki Y."/>
            <person name="Hashimoto T."/>
        </authorList>
    </citation>
    <scope>NUCLEOTIDE SEQUENCE</scope>
    <source>
        <strain evidence="5">NY0171</strain>
    </source>
</reference>
<keyword evidence="2 4" id="KW-0689">Ribosomal protein</keyword>
<dbReference type="InterPro" id="IPR002675">
    <property type="entry name" value="Ribosomal_eL38"/>
</dbReference>
<dbReference type="Gene3D" id="3.30.720.90">
    <property type="match status" value="1"/>
</dbReference>
<comment type="caution">
    <text evidence="5">The sequence shown here is derived from an EMBL/GenBank/DDBJ whole genome shotgun (WGS) entry which is preliminary data.</text>
</comment>
<protein>
    <submittedName>
        <fullName evidence="5">Ribosomal protein L38e like protein</fullName>
    </submittedName>
</protein>
<proteinExistence type="inferred from homology"/>
<evidence type="ECO:0000313" key="5">
    <source>
        <dbReference type="EMBL" id="GKT36762.1"/>
    </source>
</evidence>
<dbReference type="Proteomes" id="UP001057375">
    <property type="component" value="Unassembled WGS sequence"/>
</dbReference>
<sequence>MPKAIRDISQLVELAKRDDATEIRVKKITSGPRKGIVKLKVRTSKYLHTLTLDRKNAFRASKLISSLRSHVKCVNV</sequence>
<accession>A0ABQ5KWE6</accession>
<keyword evidence="6" id="KW-1185">Reference proteome</keyword>
<evidence type="ECO:0000256" key="4">
    <source>
        <dbReference type="RuleBase" id="RU003445"/>
    </source>
</evidence>
<dbReference type="GO" id="GO:0005840">
    <property type="term" value="C:ribosome"/>
    <property type="evidence" value="ECO:0007669"/>
    <property type="project" value="UniProtKB-KW"/>
</dbReference>
<keyword evidence="3 4" id="KW-0687">Ribonucleoprotein</keyword>
<dbReference type="PANTHER" id="PTHR10965">
    <property type="entry name" value="60S RIBOSOMAL PROTEIN L38"/>
    <property type="match status" value="1"/>
</dbReference>
<comment type="similarity">
    <text evidence="1 4">Belongs to the eukaryotic ribosomal protein eL38 family.</text>
</comment>
<evidence type="ECO:0000256" key="3">
    <source>
        <dbReference type="ARBA" id="ARBA00023274"/>
    </source>
</evidence>
<organism evidence="5 6">
    <name type="scientific">Aduncisulcus paluster</name>
    <dbReference type="NCBI Taxonomy" id="2918883"/>
    <lineage>
        <taxon>Eukaryota</taxon>
        <taxon>Metamonada</taxon>
        <taxon>Carpediemonas-like organisms</taxon>
        <taxon>Aduncisulcus</taxon>
    </lineage>
</organism>